<name>A0A2W5V511_9CAUL</name>
<keyword evidence="1" id="KW-0732">Signal</keyword>
<evidence type="ECO:0000313" key="3">
    <source>
        <dbReference type="EMBL" id="PZR34900.1"/>
    </source>
</evidence>
<keyword evidence="3" id="KW-0378">Hydrolase</keyword>
<dbReference type="InterPro" id="IPR051781">
    <property type="entry name" value="Metallo-dep_Hydrolase"/>
</dbReference>
<dbReference type="InterPro" id="IPR032466">
    <property type="entry name" value="Metal_Hydrolase"/>
</dbReference>
<dbReference type="Gene3D" id="3.20.20.140">
    <property type="entry name" value="Metal-dependent hydrolases"/>
    <property type="match status" value="1"/>
</dbReference>
<evidence type="ECO:0000256" key="1">
    <source>
        <dbReference type="SAM" id="SignalP"/>
    </source>
</evidence>
<feature type="domain" description="Amidohydrolase-related" evidence="2">
    <location>
        <begin position="985"/>
        <end position="1053"/>
    </location>
</feature>
<sequence length="1089" mass="117553">MRRALPTLKAARRALLAATFLAAPFLAETEAAAQFAGPGLSLLPTRTLNLSLREATWMQPDISPDGKTILFNVLGDIYAVDAQGGQARPVLTGQAFETAPVYSPDGRSIAFISDRSGVTNLWVVNADGTNPRQVSCEDRLTVFATPAWAPDGSAVYVSRMKHPVLAFELWRFPLDGSGGKVVVKAQPNGEDWDNRINAMGAVISPDGRYAYYAKKLGHTWTEKAPPNWSIARRDLTTEVEDVIIQGQGGAMSPALSHDGRLIAYASRWKNQDGLRLRDLTTGQDRWLAFPIDRDAQEQGYYYGLTPRFTFTADDRALIASVDGKLRRIDVTTGAWTPIPFTVDAKIGLGPLTRVSQVEETGPVRVRLIQTPTASPNGQRVAFIALGGLYVQDLKPGGRPAKVKGAPDKAFQPRWSPDGKTLVFVTWDPQAGGAVWRVPAAGGKAVKLTNDGAFYTEPTFSPDGASVVVLKSSQYDRLRRASEAAPDWPTDIVKLPASGGAQQLVAHTSAARLLSFGADPRRVRFYSGSGVQSVALDGADAKPRTEFVGKSRAWSQYVGVQTAVEEIKLSPAGDKAILRTASELYLVDVPPAAGGKTPEVNLETATTGVVKLTRIGADFFDWAEGAKSIVWSVGSTLRKIAVADIDRSSPGASEAKALRVAAPVEVPRDAPEGVLVLRGATVATMRGDEVIQNADVVISGNRIVSVGRAGAVPLPKGAVIRDVAGKVITPGLIDAHAHWFDIRRQIQDPQPWSFLVSLSFGITSSLDPQTFTNDQFVYQDMADAGLTLAPRLYSTGPGVFTASRIDSQAEAEDVLRRYRDEYRTRNIKSYMVGDRAQRQYMVEAAKTLGMMPTTEGASDLNLNLTHVLDGFSGNEHALPVSPLREDVVQLFAQSRTSLVPTLNVLYGGEPPLFDLIITRRPQDDPRLKRFMPPGVLAAKLADRHWTPPENMSYASFAKDALNIQRAGGVVGLGSHSEVQGLGFAWEMQLFASGGATPLETIRAATMGSAEAIGRTHDVGSLEPGKFADLLIFDADPLADIANVEALGQVMKNGRLYQAATLEQVWPERRAAPVPWFQDEAPSAAADRSHR</sequence>
<proteinExistence type="predicted"/>
<gene>
    <name evidence="3" type="ORF">DI526_08920</name>
</gene>
<dbReference type="Gene3D" id="2.30.40.10">
    <property type="entry name" value="Urease, subunit C, domain 1"/>
    <property type="match status" value="2"/>
</dbReference>
<dbReference type="InterPro" id="IPR011042">
    <property type="entry name" value="6-blade_b-propeller_TolB-like"/>
</dbReference>
<organism evidence="3 4">
    <name type="scientific">Caulobacter segnis</name>
    <dbReference type="NCBI Taxonomy" id="88688"/>
    <lineage>
        <taxon>Bacteria</taxon>
        <taxon>Pseudomonadati</taxon>
        <taxon>Pseudomonadota</taxon>
        <taxon>Alphaproteobacteria</taxon>
        <taxon>Caulobacterales</taxon>
        <taxon>Caulobacteraceae</taxon>
        <taxon>Caulobacter</taxon>
    </lineage>
</organism>
<dbReference type="PANTHER" id="PTHR43135">
    <property type="entry name" value="ALPHA-D-RIBOSE 1-METHYLPHOSPHONATE 5-TRIPHOSPHATE DIPHOSPHATASE"/>
    <property type="match status" value="1"/>
</dbReference>
<dbReference type="Pfam" id="PF01979">
    <property type="entry name" value="Amidohydro_1"/>
    <property type="match status" value="1"/>
</dbReference>
<dbReference type="Pfam" id="PF26549">
    <property type="entry name" value="Tricorn_N"/>
    <property type="match status" value="1"/>
</dbReference>
<dbReference type="EMBL" id="QFQZ01000021">
    <property type="protein sequence ID" value="PZR34900.1"/>
    <property type="molecule type" value="Genomic_DNA"/>
</dbReference>
<dbReference type="GO" id="GO:0016810">
    <property type="term" value="F:hydrolase activity, acting on carbon-nitrogen (but not peptide) bonds"/>
    <property type="evidence" value="ECO:0007669"/>
    <property type="project" value="InterPro"/>
</dbReference>
<dbReference type="Pfam" id="PF07676">
    <property type="entry name" value="PD40"/>
    <property type="match status" value="3"/>
</dbReference>
<dbReference type="InterPro" id="IPR011659">
    <property type="entry name" value="WD40"/>
</dbReference>
<dbReference type="Proteomes" id="UP000249393">
    <property type="component" value="Unassembled WGS sequence"/>
</dbReference>
<dbReference type="SUPFAM" id="SSF51556">
    <property type="entry name" value="Metallo-dependent hydrolases"/>
    <property type="match status" value="1"/>
</dbReference>
<accession>A0A2W5V511</accession>
<dbReference type="SUPFAM" id="SSF51338">
    <property type="entry name" value="Composite domain of metallo-dependent hydrolases"/>
    <property type="match status" value="1"/>
</dbReference>
<dbReference type="InterPro" id="IPR011059">
    <property type="entry name" value="Metal-dep_hydrolase_composite"/>
</dbReference>
<dbReference type="AlphaFoldDB" id="A0A2W5V511"/>
<dbReference type="InterPro" id="IPR006680">
    <property type="entry name" value="Amidohydro-rel"/>
</dbReference>
<dbReference type="SUPFAM" id="SSF82171">
    <property type="entry name" value="DPP6 N-terminal domain-like"/>
    <property type="match status" value="2"/>
</dbReference>
<dbReference type="RefSeq" id="WP_304276714.1">
    <property type="nucleotide sequence ID" value="NZ_QFQZ01000021.1"/>
</dbReference>
<evidence type="ECO:0000313" key="4">
    <source>
        <dbReference type="Proteomes" id="UP000249393"/>
    </source>
</evidence>
<comment type="caution">
    <text evidence="3">The sequence shown here is derived from an EMBL/GenBank/DDBJ whole genome shotgun (WGS) entry which is preliminary data.</text>
</comment>
<feature type="signal peptide" evidence="1">
    <location>
        <begin position="1"/>
        <end position="22"/>
    </location>
</feature>
<reference evidence="3 4" key="1">
    <citation type="submission" date="2017-08" db="EMBL/GenBank/DDBJ databases">
        <title>Infants hospitalized years apart are colonized by the same room-sourced microbial strains.</title>
        <authorList>
            <person name="Brooks B."/>
            <person name="Olm M.R."/>
            <person name="Firek B.A."/>
            <person name="Baker R."/>
            <person name="Thomas B.C."/>
            <person name="Morowitz M.J."/>
            <person name="Banfield J.F."/>
        </authorList>
    </citation>
    <scope>NUCLEOTIDE SEQUENCE [LARGE SCALE GENOMIC DNA]</scope>
    <source>
        <strain evidence="3">S2_003_000_R2_4</strain>
    </source>
</reference>
<dbReference type="PANTHER" id="PTHR43135:SF3">
    <property type="entry name" value="ALPHA-D-RIBOSE 1-METHYLPHOSPHONATE 5-TRIPHOSPHATE DIPHOSPHATASE"/>
    <property type="match status" value="1"/>
</dbReference>
<feature type="chain" id="PRO_5016008108" evidence="1">
    <location>
        <begin position="23"/>
        <end position="1089"/>
    </location>
</feature>
<evidence type="ECO:0000259" key="2">
    <source>
        <dbReference type="Pfam" id="PF01979"/>
    </source>
</evidence>
<dbReference type="Gene3D" id="2.120.10.30">
    <property type="entry name" value="TolB, C-terminal domain"/>
    <property type="match status" value="2"/>
</dbReference>
<protein>
    <submittedName>
        <fullName evidence="3">Amidohydrolase</fullName>
    </submittedName>
</protein>